<dbReference type="OrthoDB" id="2970679at2"/>
<keyword evidence="2" id="KW-1185">Reference proteome</keyword>
<dbReference type="Proteomes" id="UP000198860">
    <property type="component" value="Unassembled WGS sequence"/>
</dbReference>
<proteinExistence type="predicted"/>
<gene>
    <name evidence="1" type="ORF">SAMN05421677_1415</name>
</gene>
<organism evidence="1 2">
    <name type="scientific">Halobacillus aidingensis</name>
    <dbReference type="NCBI Taxonomy" id="240303"/>
    <lineage>
        <taxon>Bacteria</taxon>
        <taxon>Bacillati</taxon>
        <taxon>Bacillota</taxon>
        <taxon>Bacilli</taxon>
        <taxon>Bacillales</taxon>
        <taxon>Bacillaceae</taxon>
        <taxon>Halobacillus</taxon>
    </lineage>
</organism>
<evidence type="ECO:0000313" key="1">
    <source>
        <dbReference type="EMBL" id="SDP80890.1"/>
    </source>
</evidence>
<dbReference type="EMBL" id="FNIZ01000041">
    <property type="protein sequence ID" value="SDP80890.1"/>
    <property type="molecule type" value="Genomic_DNA"/>
</dbReference>
<evidence type="ECO:0008006" key="3">
    <source>
        <dbReference type="Google" id="ProtNLM"/>
    </source>
</evidence>
<protein>
    <recommendedName>
        <fullName evidence="3">N-acetyltransferase domain-containing protein</fullName>
    </recommendedName>
</protein>
<dbReference type="STRING" id="240303.SAMN05421677_1415"/>
<reference evidence="2" key="1">
    <citation type="submission" date="2016-10" db="EMBL/GenBank/DDBJ databases">
        <authorList>
            <person name="Varghese N."/>
            <person name="Submissions S."/>
        </authorList>
    </citation>
    <scope>NUCLEOTIDE SEQUENCE [LARGE SCALE GENOMIC DNA]</scope>
    <source>
        <strain evidence="2">CGMCC 1.3703</strain>
    </source>
</reference>
<dbReference type="RefSeq" id="WP_089654978.1">
    <property type="nucleotide sequence ID" value="NZ_FNIZ01000041.1"/>
</dbReference>
<evidence type="ECO:0000313" key="2">
    <source>
        <dbReference type="Proteomes" id="UP000198860"/>
    </source>
</evidence>
<accession>A0A1H0VR12</accession>
<dbReference type="AlphaFoldDB" id="A0A1H0VR12"/>
<sequence>MYIEQVEDELYQLKKAGQPIGSFRLIQLSRGAGKLEQLQVKDHISPGRILEVFEVIQTYVEKVGLRELHVESHSDTLDFLLQHQQFKKMDVEKRLWIYEVNHS</sequence>
<name>A0A1H0VR12_HALAD</name>